<proteinExistence type="predicted"/>
<dbReference type="AlphaFoldDB" id="A0A5C6ZLS2"/>
<evidence type="ECO:0000256" key="1">
    <source>
        <dbReference type="SAM" id="SignalP"/>
    </source>
</evidence>
<sequence length="197" mass="23419">MKSIYRLFTIGFLSLLFISTTKAQSEPTEYLSVGNKIEFNGENFELKWSSHPSNEYYKQEYLRKDDKLPRHEKMIMVEAVKGNIPAKNVVAGKINELENRKKRNPVVNYEKFENKENNEIILDFVLSDGKSVYEWNIYRYQNQNNESGNYLVLYSYSYRNYISNDKEKIKFLSEIKKLKEELIKKVEEIKLPDVKTE</sequence>
<comment type="caution">
    <text evidence="2">The sequence shown here is derived from an EMBL/GenBank/DDBJ whole genome shotgun (WGS) entry which is preliminary data.</text>
</comment>
<evidence type="ECO:0000313" key="3">
    <source>
        <dbReference type="Proteomes" id="UP000321578"/>
    </source>
</evidence>
<dbReference type="EMBL" id="VORO01000002">
    <property type="protein sequence ID" value="TXD90835.1"/>
    <property type="molecule type" value="Genomic_DNA"/>
</dbReference>
<feature type="chain" id="PRO_5022781165" evidence="1">
    <location>
        <begin position="24"/>
        <end position="197"/>
    </location>
</feature>
<organism evidence="2 3">
    <name type="scientific">Subsaximicrobium wynnwilliamsii</name>
    <dbReference type="NCBI Taxonomy" id="291179"/>
    <lineage>
        <taxon>Bacteria</taxon>
        <taxon>Pseudomonadati</taxon>
        <taxon>Bacteroidota</taxon>
        <taxon>Flavobacteriia</taxon>
        <taxon>Flavobacteriales</taxon>
        <taxon>Flavobacteriaceae</taxon>
        <taxon>Subsaximicrobium</taxon>
    </lineage>
</organism>
<dbReference type="Proteomes" id="UP000321578">
    <property type="component" value="Unassembled WGS sequence"/>
</dbReference>
<name>A0A5C6ZLS2_9FLAO</name>
<keyword evidence="1" id="KW-0732">Signal</keyword>
<reference evidence="2 3" key="1">
    <citation type="submission" date="2019-08" db="EMBL/GenBank/DDBJ databases">
        <title>Genomes of Subsaximicrobium wynnwilliamsii strains.</title>
        <authorList>
            <person name="Bowman J.P."/>
        </authorList>
    </citation>
    <scope>NUCLEOTIDE SEQUENCE [LARGE SCALE GENOMIC DNA]</scope>
    <source>
        <strain evidence="2 3">2-80-2</strain>
    </source>
</reference>
<keyword evidence="3" id="KW-1185">Reference proteome</keyword>
<protein>
    <submittedName>
        <fullName evidence="2">Uncharacterized protein</fullName>
    </submittedName>
</protein>
<feature type="signal peptide" evidence="1">
    <location>
        <begin position="1"/>
        <end position="23"/>
    </location>
</feature>
<dbReference type="RefSeq" id="WP_147084937.1">
    <property type="nucleotide sequence ID" value="NZ_VORM01000001.1"/>
</dbReference>
<evidence type="ECO:0000313" key="2">
    <source>
        <dbReference type="EMBL" id="TXD90835.1"/>
    </source>
</evidence>
<gene>
    <name evidence="2" type="ORF">ESY86_02425</name>
</gene>
<dbReference type="OrthoDB" id="6057861at2"/>
<accession>A0A5C6ZLS2</accession>